<gene>
    <name evidence="1" type="ORF">NEOLEDRAFT_1170858</name>
</gene>
<name>A0A165R6I1_9AGAM</name>
<dbReference type="AlphaFoldDB" id="A0A165R6I1"/>
<proteinExistence type="predicted"/>
<keyword evidence="2" id="KW-1185">Reference proteome</keyword>
<accession>A0A165R6I1</accession>
<dbReference type="EMBL" id="KV425586">
    <property type="protein sequence ID" value="KZT23372.1"/>
    <property type="molecule type" value="Genomic_DNA"/>
</dbReference>
<dbReference type="InParanoid" id="A0A165R6I1"/>
<reference evidence="1 2" key="1">
    <citation type="journal article" date="2016" name="Mol. Biol. Evol.">
        <title>Comparative Genomics of Early-Diverging Mushroom-Forming Fungi Provides Insights into the Origins of Lignocellulose Decay Capabilities.</title>
        <authorList>
            <person name="Nagy L.G."/>
            <person name="Riley R."/>
            <person name="Tritt A."/>
            <person name="Adam C."/>
            <person name="Daum C."/>
            <person name="Floudas D."/>
            <person name="Sun H."/>
            <person name="Yadav J.S."/>
            <person name="Pangilinan J."/>
            <person name="Larsson K.H."/>
            <person name="Matsuura K."/>
            <person name="Barry K."/>
            <person name="Labutti K."/>
            <person name="Kuo R."/>
            <person name="Ohm R.A."/>
            <person name="Bhattacharya S.S."/>
            <person name="Shirouzu T."/>
            <person name="Yoshinaga Y."/>
            <person name="Martin F.M."/>
            <person name="Grigoriev I.V."/>
            <person name="Hibbett D.S."/>
        </authorList>
    </citation>
    <scope>NUCLEOTIDE SEQUENCE [LARGE SCALE GENOMIC DNA]</scope>
    <source>
        <strain evidence="1 2">HHB14362 ss-1</strain>
    </source>
</reference>
<evidence type="ECO:0008006" key="3">
    <source>
        <dbReference type="Google" id="ProtNLM"/>
    </source>
</evidence>
<dbReference type="Proteomes" id="UP000076761">
    <property type="component" value="Unassembled WGS sequence"/>
</dbReference>
<sequence>MLADLPPELLDRIVMLSSFDDCGRTLAVLRLVSRYVSAIAEQYRFHCMVVLGPDNINMLLRAIRHATPRAKDGCRHLIISDASRRILEIYKRTSHTTTRRGYLWSGFPMKLMKDVMYSLLELVAPTLQTLALLIYGDFVCLLPRTITVSHFSEPTEISLNILLRLPSLSSLTISIPINSPVESIIFFVRNLDAPSLTTIRLYHLPKISSSLAVVRWIFGLGVILDWPSPKPLRLVPSVEQIIIQFTPTDREEPNRFMEALEEAVHVAETNHRRLIILPDVSIEDSSRGARMIIASRYEWMLHHGQHAFLSLLSRLPYGSFFLPALGLLIRCRRIIFLLLHVLLHALSSPHPTIFSVSPRSRQRQAWARAPTSQPPASLLFIRDSHTVPAVHMNHIHHMSHLREHSLGMNRLRDRDAVKVPGYDHRGRIGRTGALDERRAHHLLPLRLLDGGAIVPEVNVEDVDVFLSDS</sequence>
<organism evidence="1 2">
    <name type="scientific">Neolentinus lepideus HHB14362 ss-1</name>
    <dbReference type="NCBI Taxonomy" id="1314782"/>
    <lineage>
        <taxon>Eukaryota</taxon>
        <taxon>Fungi</taxon>
        <taxon>Dikarya</taxon>
        <taxon>Basidiomycota</taxon>
        <taxon>Agaricomycotina</taxon>
        <taxon>Agaricomycetes</taxon>
        <taxon>Gloeophyllales</taxon>
        <taxon>Gloeophyllaceae</taxon>
        <taxon>Neolentinus</taxon>
    </lineage>
</organism>
<evidence type="ECO:0000313" key="1">
    <source>
        <dbReference type="EMBL" id="KZT23372.1"/>
    </source>
</evidence>
<protein>
    <recommendedName>
        <fullName evidence="3">F-box domain-containing protein</fullName>
    </recommendedName>
</protein>
<dbReference type="OrthoDB" id="2748701at2759"/>
<evidence type="ECO:0000313" key="2">
    <source>
        <dbReference type="Proteomes" id="UP000076761"/>
    </source>
</evidence>